<evidence type="ECO:0000256" key="3">
    <source>
        <dbReference type="ARBA" id="ARBA00022505"/>
    </source>
</evidence>
<keyword evidence="8" id="KW-1185">Reference proteome</keyword>
<dbReference type="Proteomes" id="UP000078428">
    <property type="component" value="Unassembled WGS sequence"/>
</dbReference>
<dbReference type="PANTHER" id="PTHR30432">
    <property type="entry name" value="TRANSCRIPTIONAL REGULATOR MODE"/>
    <property type="match status" value="1"/>
</dbReference>
<keyword evidence="3 5" id="KW-0500">Molybdenum</keyword>
<dbReference type="InterPro" id="IPR016462">
    <property type="entry name" value="ModE"/>
</dbReference>
<evidence type="ECO:0000313" key="8">
    <source>
        <dbReference type="Proteomes" id="UP000078428"/>
    </source>
</evidence>
<sequence length="264" mass="27253">MTDSKVEAILSLRGGSRSPVGRDRIALLEAVDSQGSITKAAQAVGLSYKAAWDALNAVNNLLPRPAVAAQTGGRNGGGAVVTEDGKALIAAFHLLEERLSRAAALFSDSSTPIDPIILLRSLGMKTSARNAFRCIVAEIRQGSVNAEVILRLTDAVTLAATVTEESLRDLAIAPGQAVTALVKASFVMLATGKDAPTVSARNRIPGTVAHREDGPVSSEITLDIGGGKVLTAMVTKDGADELGLQAGAPAWALFKASHVILAVE</sequence>
<dbReference type="EMBL" id="LWQT01000046">
    <property type="protein sequence ID" value="OAN51321.1"/>
    <property type="molecule type" value="Genomic_DNA"/>
</dbReference>
<evidence type="ECO:0000256" key="4">
    <source>
        <dbReference type="ARBA" id="ARBA00022737"/>
    </source>
</evidence>
<protein>
    <submittedName>
        <fullName evidence="7">Molybdenum-dependent transcriptional regulator</fullName>
    </submittedName>
</protein>
<dbReference type="InterPro" id="IPR036388">
    <property type="entry name" value="WH-like_DNA-bd_sf"/>
</dbReference>
<name>A0A178MT46_9PROT</name>
<dbReference type="InterPro" id="IPR005116">
    <property type="entry name" value="Transp-assoc_OB_typ1"/>
</dbReference>
<dbReference type="GO" id="GO:0006355">
    <property type="term" value="P:regulation of DNA-templated transcription"/>
    <property type="evidence" value="ECO:0007669"/>
    <property type="project" value="InterPro"/>
</dbReference>
<evidence type="ECO:0000259" key="6">
    <source>
        <dbReference type="PROSITE" id="PS51866"/>
    </source>
</evidence>
<keyword evidence="2 5" id="KW-0813">Transport</keyword>
<dbReference type="PANTHER" id="PTHR30432:SF1">
    <property type="entry name" value="DNA-BINDING TRANSCRIPTIONAL DUAL REGULATOR MODE"/>
    <property type="match status" value="1"/>
</dbReference>
<dbReference type="Gene3D" id="2.40.50.100">
    <property type="match status" value="2"/>
</dbReference>
<organism evidence="7 8">
    <name type="scientific">Paramagnetospirillum marisnigri</name>
    <dbReference type="NCBI Taxonomy" id="1285242"/>
    <lineage>
        <taxon>Bacteria</taxon>
        <taxon>Pseudomonadati</taxon>
        <taxon>Pseudomonadota</taxon>
        <taxon>Alphaproteobacteria</taxon>
        <taxon>Rhodospirillales</taxon>
        <taxon>Magnetospirillaceae</taxon>
        <taxon>Paramagnetospirillum</taxon>
    </lineage>
</organism>
<feature type="domain" description="Mop" evidence="6">
    <location>
        <begin position="125"/>
        <end position="191"/>
    </location>
</feature>
<gene>
    <name evidence="7" type="ORF">A6A04_16220</name>
</gene>
<dbReference type="InterPro" id="IPR004606">
    <property type="entry name" value="Mop_domain"/>
</dbReference>
<dbReference type="AlphaFoldDB" id="A0A178MT46"/>
<dbReference type="InterPro" id="IPR003725">
    <property type="entry name" value="ModE-bd_N"/>
</dbReference>
<dbReference type="InterPro" id="IPR036390">
    <property type="entry name" value="WH_DNA-bd_sf"/>
</dbReference>
<comment type="similarity">
    <text evidence="1 5">Belongs to the ModE family.</text>
</comment>
<dbReference type="SUPFAM" id="SSF50331">
    <property type="entry name" value="MOP-like"/>
    <property type="match status" value="2"/>
</dbReference>
<dbReference type="NCBIfam" id="TIGR00637">
    <property type="entry name" value="ModE_repress"/>
    <property type="match status" value="1"/>
</dbReference>
<evidence type="ECO:0000256" key="1">
    <source>
        <dbReference type="ARBA" id="ARBA00008110"/>
    </source>
</evidence>
<dbReference type="GO" id="GO:0015689">
    <property type="term" value="P:molybdate ion transport"/>
    <property type="evidence" value="ECO:0007669"/>
    <property type="project" value="UniProtKB-UniRule"/>
</dbReference>
<dbReference type="NCBIfam" id="TIGR00638">
    <property type="entry name" value="Mop"/>
    <property type="match status" value="2"/>
</dbReference>
<comment type="caution">
    <text evidence="7">The sequence shown here is derived from an EMBL/GenBank/DDBJ whole genome shotgun (WGS) entry which is preliminary data.</text>
</comment>
<dbReference type="Gene3D" id="1.10.10.10">
    <property type="entry name" value="Winged helix-like DNA-binding domain superfamily/Winged helix DNA-binding domain"/>
    <property type="match status" value="1"/>
</dbReference>
<reference evidence="7 8" key="1">
    <citation type="submission" date="2016-04" db="EMBL/GenBank/DDBJ databases">
        <title>Draft genome sequence of freshwater magnetotactic bacteria Magnetospirillum marisnigri SP-1 and Magnetospirillum moscoviense BB-1.</title>
        <authorList>
            <person name="Koziaeva V."/>
            <person name="Dziuba M.V."/>
            <person name="Ivanov T.M."/>
            <person name="Kuznetsov B."/>
            <person name="Grouzdev D.S."/>
        </authorList>
    </citation>
    <scope>NUCLEOTIDE SEQUENCE [LARGE SCALE GENOMIC DNA]</scope>
    <source>
        <strain evidence="7 8">SP-1</strain>
    </source>
</reference>
<dbReference type="PROSITE" id="PS51866">
    <property type="entry name" value="MOP"/>
    <property type="match status" value="2"/>
</dbReference>
<accession>A0A178MT46</accession>
<dbReference type="InterPro" id="IPR051815">
    <property type="entry name" value="Molybdate_resp_trans_reg"/>
</dbReference>
<evidence type="ECO:0000313" key="7">
    <source>
        <dbReference type="EMBL" id="OAN51321.1"/>
    </source>
</evidence>
<evidence type="ECO:0000256" key="5">
    <source>
        <dbReference type="PIRNR" id="PIRNR005763"/>
    </source>
</evidence>
<dbReference type="Pfam" id="PF03459">
    <property type="entry name" value="TOBE"/>
    <property type="match status" value="2"/>
</dbReference>
<feature type="domain" description="Mop" evidence="6">
    <location>
        <begin position="197"/>
        <end position="263"/>
    </location>
</feature>
<proteinExistence type="inferred from homology"/>
<dbReference type="SUPFAM" id="SSF46785">
    <property type="entry name" value="Winged helix' DNA-binding domain"/>
    <property type="match status" value="1"/>
</dbReference>
<dbReference type="InterPro" id="IPR008995">
    <property type="entry name" value="Mo/tungstate-bd_C_term_dom"/>
</dbReference>
<keyword evidence="4" id="KW-0677">Repeat</keyword>
<dbReference type="RefSeq" id="WP_068491583.1">
    <property type="nucleotide sequence ID" value="NZ_LWQT01000046.1"/>
</dbReference>
<evidence type="ECO:0000256" key="2">
    <source>
        <dbReference type="ARBA" id="ARBA00022448"/>
    </source>
</evidence>
<dbReference type="STRING" id="1285242.A6A04_16220"/>
<dbReference type="PIRSF" id="PIRSF005763">
    <property type="entry name" value="Txn_reg_ModE"/>
    <property type="match status" value="1"/>
</dbReference>
<dbReference type="GO" id="GO:0030151">
    <property type="term" value="F:molybdenum ion binding"/>
    <property type="evidence" value="ECO:0007669"/>
    <property type="project" value="UniProtKB-UniRule"/>
</dbReference>